<feature type="region of interest" description="Disordered" evidence="1">
    <location>
        <begin position="39"/>
        <end position="59"/>
    </location>
</feature>
<sequence>MRRYSKARLGTVWHGTVWKEMRGRVYPAPATPMGLLQGGGGAGGGYGPPRYMDGPPTGQLSLQVRYSAQPGYQPAPYRHQAPTSLPVSTATRTLVIPATRPGSDIS</sequence>
<evidence type="ECO:0000313" key="3">
    <source>
        <dbReference type="Proteomes" id="UP000440578"/>
    </source>
</evidence>
<evidence type="ECO:0000256" key="1">
    <source>
        <dbReference type="SAM" id="MobiDB-lite"/>
    </source>
</evidence>
<protein>
    <submittedName>
        <fullName evidence="2">Uncharacterized protein</fullName>
    </submittedName>
</protein>
<reference evidence="2 3" key="1">
    <citation type="submission" date="2019-07" db="EMBL/GenBank/DDBJ databases">
        <title>Draft genome assembly of a fouling barnacle, Amphibalanus amphitrite (Darwin, 1854): The first reference genome for Thecostraca.</title>
        <authorList>
            <person name="Kim W."/>
        </authorList>
    </citation>
    <scope>NUCLEOTIDE SEQUENCE [LARGE SCALE GENOMIC DNA]</scope>
    <source>
        <strain evidence="2">SNU_AA5</strain>
        <tissue evidence="2">Soma without cirri and trophi</tissue>
    </source>
</reference>
<accession>A0A6A4W9I3</accession>
<comment type="caution">
    <text evidence="2">The sequence shown here is derived from an EMBL/GenBank/DDBJ whole genome shotgun (WGS) entry which is preliminary data.</text>
</comment>
<dbReference type="OrthoDB" id="271725at2759"/>
<proteinExistence type="predicted"/>
<dbReference type="EMBL" id="VIIS01001117">
    <property type="protein sequence ID" value="KAF0301819.1"/>
    <property type="molecule type" value="Genomic_DNA"/>
</dbReference>
<keyword evidence="3" id="KW-1185">Reference proteome</keyword>
<evidence type="ECO:0000313" key="2">
    <source>
        <dbReference type="EMBL" id="KAF0301819.1"/>
    </source>
</evidence>
<dbReference type="Proteomes" id="UP000440578">
    <property type="component" value="Unassembled WGS sequence"/>
</dbReference>
<organism evidence="2 3">
    <name type="scientific">Amphibalanus amphitrite</name>
    <name type="common">Striped barnacle</name>
    <name type="synonym">Balanus amphitrite</name>
    <dbReference type="NCBI Taxonomy" id="1232801"/>
    <lineage>
        <taxon>Eukaryota</taxon>
        <taxon>Metazoa</taxon>
        <taxon>Ecdysozoa</taxon>
        <taxon>Arthropoda</taxon>
        <taxon>Crustacea</taxon>
        <taxon>Multicrustacea</taxon>
        <taxon>Cirripedia</taxon>
        <taxon>Thoracica</taxon>
        <taxon>Thoracicalcarea</taxon>
        <taxon>Balanomorpha</taxon>
        <taxon>Balanoidea</taxon>
        <taxon>Balanidae</taxon>
        <taxon>Amphibalaninae</taxon>
        <taxon>Amphibalanus</taxon>
    </lineage>
</organism>
<gene>
    <name evidence="2" type="ORF">FJT64_025954</name>
</gene>
<name>A0A6A4W9I3_AMPAM</name>
<dbReference type="AlphaFoldDB" id="A0A6A4W9I3"/>